<sequence length="731" mass="82732">MDILGNVFLWMCYASLGASLVAILLVAIKKGVRQAISWRMHHLLWFIVLARLMIPVLPESSFSLFTWISWASNGLASNGISVTQPLSASIAPEVTQTEPRGIPANTGLALQGDNGGVMQVGAVEGNKMGAASTHAAYIHILAGVWLIGVVILLARLFIYLYNMHTKERFLIRVTDERVTTIMNACREKFGVKREMPVYTGALAKGPLISGIFSPWVYCPRDVYQSLSDGELYHVFAHELAHHKRKDLLWSFLGSLALAIHWMNPLVWVWIRKMKADMELACDEYVLEILGEKESIPYGMTLLSFARQISEKRPMPYPLYFHHSHHSNQMKRRIQMISTFKKGSAKLSAVAIACGLVISAVTLTNAAEPSTLQMPVKQEDKMRPLFGETPVKGTNRLEKAEKLAGFTFKVPSYLPPEVTYQNSIIYRSEESGPSDNSVLHFFQSPDTRLKIETSTVERTQESLQVRSEDGSTISTLSAEEDLSANGKTVKVIIRKTTSGEGSIDQEVLYFWSDEGLYYSIEVDGHLENEEIVKIIGSFQSPNEELRKRYVNYNFMNSDILDLEDLEYFSEIIGFAPVFPLDLPSGYKVTDAYVSKKLNFSYPENEEDKHKRTIHITFENPEKPKTIVLFAQIKDKSIVENMRKTKKVPFERIDGVKFEVPVTSLNISGQEVFRTAPYKIDDTMSSPKEKFNHTYFWLKEDVCYKVTFKEVEAEVQQQVVAALVKEKAIENHF</sequence>
<feature type="transmembrane region" description="Helical" evidence="1">
    <location>
        <begin position="40"/>
        <end position="57"/>
    </location>
</feature>
<evidence type="ECO:0000313" key="3">
    <source>
        <dbReference type="EMBL" id="GED57792.1"/>
    </source>
</evidence>
<dbReference type="CDD" id="cd07341">
    <property type="entry name" value="M56_BlaR1_MecR1_like"/>
    <property type="match status" value="1"/>
</dbReference>
<dbReference type="InterPro" id="IPR052173">
    <property type="entry name" value="Beta-lactam_resp_regulator"/>
</dbReference>
<dbReference type="EMBL" id="LDCN01000001">
    <property type="protein sequence ID" value="KLI01253.1"/>
    <property type="molecule type" value="Genomic_DNA"/>
</dbReference>
<evidence type="ECO:0000313" key="5">
    <source>
        <dbReference type="Proteomes" id="UP000035218"/>
    </source>
</evidence>
<dbReference type="AlphaFoldDB" id="A0A837KVN0"/>
<evidence type="ECO:0000313" key="4">
    <source>
        <dbReference type="EMBL" id="KLI01253.1"/>
    </source>
</evidence>
<dbReference type="InterPro" id="IPR008756">
    <property type="entry name" value="Peptidase_M56"/>
</dbReference>
<dbReference type="GeneID" id="87583531"/>
<dbReference type="PANTHER" id="PTHR34978">
    <property type="entry name" value="POSSIBLE SENSOR-TRANSDUCER PROTEIN BLAR"/>
    <property type="match status" value="1"/>
</dbReference>
<evidence type="ECO:0000259" key="2">
    <source>
        <dbReference type="Pfam" id="PF05569"/>
    </source>
</evidence>
<proteinExistence type="predicted"/>
<dbReference type="OrthoDB" id="9762883at2"/>
<accession>A0A837KVN0</accession>
<reference evidence="3 6" key="2">
    <citation type="submission" date="2019-06" db="EMBL/GenBank/DDBJ databases">
        <title>Whole genome shotgun sequence of Brevibacillus formosus NBRC 15716.</title>
        <authorList>
            <person name="Hosoyama A."/>
            <person name="Uohara A."/>
            <person name="Ohji S."/>
            <person name="Ichikawa N."/>
        </authorList>
    </citation>
    <scope>NUCLEOTIDE SEQUENCE [LARGE SCALE GENOMIC DNA]</scope>
    <source>
        <strain evidence="3 6">NBRC 15716</strain>
    </source>
</reference>
<feature type="transmembrane region" description="Helical" evidence="1">
    <location>
        <begin position="136"/>
        <end position="161"/>
    </location>
</feature>
<evidence type="ECO:0000313" key="6">
    <source>
        <dbReference type="Proteomes" id="UP000319498"/>
    </source>
</evidence>
<protein>
    <recommendedName>
        <fullName evidence="2">Peptidase M56 domain-containing protein</fullName>
    </recommendedName>
</protein>
<name>A0A837KVN0_9BACL</name>
<reference evidence="4 5" key="1">
    <citation type="submission" date="2015-05" db="EMBL/GenBank/DDBJ databases">
        <title>Genome sequencing project for genomic taxonomy and phylogenomics of Bacillus-like bacteria.</title>
        <authorList>
            <person name="Liu B."/>
            <person name="Wang J."/>
            <person name="Zhu Y."/>
            <person name="Liu G."/>
            <person name="Chen Q."/>
            <person name="Chen Z."/>
            <person name="Lan J."/>
            <person name="Che J."/>
            <person name="Ge C."/>
            <person name="Shi H."/>
            <person name="Pan Z."/>
            <person name="Liu X."/>
        </authorList>
    </citation>
    <scope>NUCLEOTIDE SEQUENCE [LARGE SCALE GENOMIC DNA]</scope>
    <source>
        <strain evidence="4 5">DSM 9885</strain>
    </source>
</reference>
<dbReference type="RefSeq" id="WP_047068595.1">
    <property type="nucleotide sequence ID" value="NZ_BJOL01000012.1"/>
</dbReference>
<dbReference type="Pfam" id="PF05569">
    <property type="entry name" value="Peptidase_M56"/>
    <property type="match status" value="1"/>
</dbReference>
<gene>
    <name evidence="4" type="ORF">AA984_00430</name>
    <name evidence="3" type="ORF">BFO01nite_19240</name>
</gene>
<organism evidence="4 5">
    <name type="scientific">Brevibacillus formosus</name>
    <dbReference type="NCBI Taxonomy" id="54913"/>
    <lineage>
        <taxon>Bacteria</taxon>
        <taxon>Bacillati</taxon>
        <taxon>Bacillota</taxon>
        <taxon>Bacilli</taxon>
        <taxon>Bacillales</taxon>
        <taxon>Paenibacillaceae</taxon>
        <taxon>Brevibacillus</taxon>
    </lineage>
</organism>
<feature type="domain" description="Peptidase M56" evidence="2">
    <location>
        <begin position="14"/>
        <end position="336"/>
    </location>
</feature>
<dbReference type="Proteomes" id="UP000035218">
    <property type="component" value="Unassembled WGS sequence"/>
</dbReference>
<dbReference type="EMBL" id="BJOL01000012">
    <property type="protein sequence ID" value="GED57792.1"/>
    <property type="molecule type" value="Genomic_DNA"/>
</dbReference>
<keyword evidence="1" id="KW-0812">Transmembrane</keyword>
<keyword evidence="1" id="KW-0472">Membrane</keyword>
<keyword evidence="6" id="KW-1185">Reference proteome</keyword>
<comment type="caution">
    <text evidence="4">The sequence shown here is derived from an EMBL/GenBank/DDBJ whole genome shotgun (WGS) entry which is preliminary data.</text>
</comment>
<dbReference type="PANTHER" id="PTHR34978:SF3">
    <property type="entry name" value="SLR0241 PROTEIN"/>
    <property type="match status" value="1"/>
</dbReference>
<evidence type="ECO:0000256" key="1">
    <source>
        <dbReference type="SAM" id="Phobius"/>
    </source>
</evidence>
<feature type="transmembrane region" description="Helical" evidence="1">
    <location>
        <begin position="6"/>
        <end position="28"/>
    </location>
</feature>
<dbReference type="Proteomes" id="UP000319498">
    <property type="component" value="Unassembled WGS sequence"/>
</dbReference>
<feature type="transmembrane region" description="Helical" evidence="1">
    <location>
        <begin position="247"/>
        <end position="270"/>
    </location>
</feature>
<keyword evidence="1" id="KW-1133">Transmembrane helix</keyword>